<sequence length="405" mass="44853">MDDPAAAEITSPASTIGEFSWPVEIEVGTDDWQRTKTFPFPHLQLTAPPNPDDLSTEECRLLFHICTLSKRLELTQSARFTTWAHKMPDFVTLATRHDYAMQSLVALSATHLASTCKSAALDQIAIAHRGNAFRSLSEAVGALVQENSDAVLAASAQLCWQSPGWQAWAALMQGIKSLHATLQGWKAQSRFPEFLGDNFYELGIIPAYRSEVPGHEGLALLEGSILSLERAMTFAADNEEQVRSLRQLLDFVQNLRISPPGPNPQDQFKVLHPLRAWIVWLPISFLDVTDRNLQTMTTLAHFYAVTLAVQLHLPSPGPAYYPKMRMEAIESLAGEINDLKQTVDPEGIDNAIELMRFPCEIAAHFRDRLQTAEQVHGTRDVRAGGTMSMTDSLTLAATIDFEGST</sequence>
<dbReference type="Proteomes" id="UP000664534">
    <property type="component" value="Unassembled WGS sequence"/>
</dbReference>
<proteinExistence type="predicted"/>
<organism evidence="1 2">
    <name type="scientific">Imshaugia aleurites</name>
    <dbReference type="NCBI Taxonomy" id="172621"/>
    <lineage>
        <taxon>Eukaryota</taxon>
        <taxon>Fungi</taxon>
        <taxon>Dikarya</taxon>
        <taxon>Ascomycota</taxon>
        <taxon>Pezizomycotina</taxon>
        <taxon>Lecanoromycetes</taxon>
        <taxon>OSLEUM clade</taxon>
        <taxon>Lecanoromycetidae</taxon>
        <taxon>Lecanorales</taxon>
        <taxon>Lecanorineae</taxon>
        <taxon>Parmeliaceae</taxon>
        <taxon>Imshaugia</taxon>
    </lineage>
</organism>
<gene>
    <name evidence="1" type="ORF">IMSHALPRED_009880</name>
</gene>
<protein>
    <submittedName>
        <fullName evidence="1">Uncharacterized protein</fullName>
    </submittedName>
</protein>
<reference evidence="1" key="1">
    <citation type="submission" date="2021-03" db="EMBL/GenBank/DDBJ databases">
        <authorList>
            <person name="Tagirdzhanova G."/>
        </authorList>
    </citation>
    <scope>NUCLEOTIDE SEQUENCE</scope>
</reference>
<dbReference type="GO" id="GO:0000981">
    <property type="term" value="F:DNA-binding transcription factor activity, RNA polymerase II-specific"/>
    <property type="evidence" value="ECO:0007669"/>
    <property type="project" value="TreeGrafter"/>
</dbReference>
<dbReference type="EMBL" id="CAJPDT010000079">
    <property type="protein sequence ID" value="CAF9934896.1"/>
    <property type="molecule type" value="Genomic_DNA"/>
</dbReference>
<dbReference type="AlphaFoldDB" id="A0A8H3G8I2"/>
<dbReference type="PANTHER" id="PTHR47657:SF12">
    <property type="entry name" value="ZN(II)2CYS6 TRANSCRIPTION FACTOR (EUROFUNG)"/>
    <property type="match status" value="1"/>
</dbReference>
<keyword evidence="2" id="KW-1185">Reference proteome</keyword>
<dbReference type="InterPro" id="IPR021858">
    <property type="entry name" value="Fun_TF"/>
</dbReference>
<accession>A0A8H3G8I2</accession>
<comment type="caution">
    <text evidence="1">The sequence shown here is derived from an EMBL/GenBank/DDBJ whole genome shotgun (WGS) entry which is preliminary data.</text>
</comment>
<dbReference type="InterPro" id="IPR052400">
    <property type="entry name" value="Zn2-C6_fungal_TF"/>
</dbReference>
<evidence type="ECO:0000313" key="1">
    <source>
        <dbReference type="EMBL" id="CAF9934896.1"/>
    </source>
</evidence>
<evidence type="ECO:0000313" key="2">
    <source>
        <dbReference type="Proteomes" id="UP000664534"/>
    </source>
</evidence>
<dbReference type="Pfam" id="PF11951">
    <property type="entry name" value="Fungal_trans_2"/>
    <property type="match status" value="1"/>
</dbReference>
<dbReference type="PANTHER" id="PTHR47657">
    <property type="entry name" value="STEROL REGULATORY ELEMENT-BINDING PROTEIN ECM22"/>
    <property type="match status" value="1"/>
</dbReference>
<name>A0A8H3G8I2_9LECA</name>
<dbReference type="OrthoDB" id="1924260at2759"/>